<proteinExistence type="predicted"/>
<dbReference type="Gene3D" id="2.130.10.10">
    <property type="entry name" value="YVTN repeat-like/Quinoprotein amine dehydrogenase"/>
    <property type="match status" value="8"/>
</dbReference>
<evidence type="ECO:0000256" key="2">
    <source>
        <dbReference type="ARBA" id="ARBA00022737"/>
    </source>
</evidence>
<evidence type="ECO:0000256" key="1">
    <source>
        <dbReference type="ARBA" id="ARBA00022574"/>
    </source>
</evidence>
<feature type="region of interest" description="Disordered" evidence="3">
    <location>
        <begin position="254"/>
        <end position="291"/>
    </location>
</feature>
<dbReference type="Pfam" id="PF00400">
    <property type="entry name" value="WD40"/>
    <property type="match status" value="1"/>
</dbReference>
<dbReference type="Proteomes" id="UP000215902">
    <property type="component" value="Unassembled WGS sequence"/>
</dbReference>
<sequence length="1745" mass="181080">STPRSQAAQQPEGAPGQLQQLSYPYLNLFKELGVGQWNRSECHGGVASYMDQTVKSTAFSIQGAVSASNYIQLPRPAGRGLQLQCRYLYVQFRPSPGRHFVLHVDLAAAGTTAPVRLSVSSLYKRPAGGAAAIKLPFVFDADGRGRLLAAPPDESEAPAAGAPCPEAARWTLLRLDLDWALRVFAGVRLGCLRGLRLCACMSARAVFAASRRYQPNASPVSEEALPRAMAFFLGRGERFEDRYDFVQLPEPTVEAREAAPPVGPAERRPSPPPAPLTPPPPQQPQSSFVRPAASVPASAAAELRLSRVLGCTQPHSACWTQEELVFPCHALVVAQCLATGRQRFFTGHTDSVGCVAVDSACGRMASGQRGLLRLWDFAGQRCLAHCPAFQLGAGLLAFSPGGLRLAGTGRDAHGRFVVTVWQTDGPVVRLLAKACSDQAPVALHFLDEARVVTCGRGAVRFWRVKGGGGAAGTSALLRSAPAALGEYAALDFTAVCPLPGPADADPLVLACARSGHVLELGASDLAVRRARRLLPSDRTAWRGRARPAGIEVSAVAANESFCVTGSADGFLRVWPLDFSQVLLEAEHESPVVTAALSRDGASALAATAAGCLGVLDVARRAYRTLVRSPGPGPVASAHLGRDTLATVSAGDKSLRLWSSDRLDQCQSFGLAEPPCRVAVHPRDGLAACGFRSGHVRLFDLAAASMLGERRSHSGAVSGLAFSACGLRLFSCGSDGGLSVHDASAACALLRSVPDVVARVGAGGSEDRPSPLAVDSADPGGSLIAYIGPTGAAVVVAEGATLAELIRVDVTMVAGAGVADAARALQFGAGHLLVATEGGRLLRLERRSGRLASQLSDLGRCDCLCLSPDGRYCVAGVGRQLKLFQNCSTGQVQFSSFLGHSGRICALAFSADGARLMSVGEAVLVWDFMAPPASEKPAENLRTENGAKKPQPTPVTPAAPQSRHRVEAPVRDPGPGPATGTANPELADAVPLANDGSSSSSSVSDCEVTELAAPASSAPPAEPTVSLPVPPLALLPDEPAAGDDGGAPHEHPAPSSARHFRSGAESLRQPPADQRRYLARPGEEALRLRAGLGAGSGVGAIAWLEGRGRLVYAVGCQLLSEDLETGLQARLCQLPGPATAAAASSDSRLAAFCCLGGGLRIFDAEAADAANAEAPEGVSMALICRPLSGGPATCAQFSRDDRYLLTVGNHADPLLQVWLGPDWQAVASHRAAYPVNDVCWRAADLASFVSVGTAAALSVWSVVSGPDGSQRLQLEELPAPDEAIGRRPGLRASAASAEELSACTVDSDDAAFVAGGRGRVSVWSLGERRCVMHWEAEANEVCRLALRPGGLLLCGAADGAVKAWDVRDILGLGGGGWSGGRVRLVSSARLDGAVLALLPDSQAELALAATAASVWCLRVAEGAATRLIAGHAARVAAAAPLPGLGVLATGDASGAVRIFDSAGRQLLCQLQPGRLSAACLCLAADALYLAAGYGDGHVRAFTAGADLGQTLKARPHAAGVSSLALDPGHRFLVSGCSDGLLALTGLDTGLVLRVLRDHRGSGVACLDIQPDSGGCHFLASAADRRLSLWACADSADSVDLRLWLAFPLPAFAPGSGRPLSDDPTAAMELPPALARFCPADADLLLLTGCAQQPAVDLYSLAQRRVVRSVSLPRWPHCLDASPSGRLLLLGSLGRLVTLLDLGSGCFQDFVGHAEGLSCVRFGEDGRSCWTAAGRDVLGWDVLIRDC</sequence>
<feature type="domain" description="WDR90 4th beta-propeller" evidence="5">
    <location>
        <begin position="1446"/>
        <end position="1740"/>
    </location>
</feature>
<name>A0A267GZ48_9PLAT</name>
<protein>
    <submittedName>
        <fullName evidence="7">Uncharacterized protein</fullName>
    </submittedName>
</protein>
<evidence type="ECO:0000313" key="7">
    <source>
        <dbReference type="EMBL" id="PAA90597.1"/>
    </source>
</evidence>
<feature type="compositionally biased region" description="Basic and acidic residues" evidence="3">
    <location>
        <begin position="935"/>
        <end position="946"/>
    </location>
</feature>
<dbReference type="InterPro" id="IPR055440">
    <property type="entry name" value="Beta-prop_WDR90_4th"/>
</dbReference>
<keyword evidence="1" id="KW-0853">WD repeat</keyword>
<dbReference type="PANTHER" id="PTHR13720:SF24">
    <property type="entry name" value="WD REPEAT-CONTAINING PROTEIN 90"/>
    <property type="match status" value="1"/>
</dbReference>
<dbReference type="SUPFAM" id="SSF63829">
    <property type="entry name" value="Calcium-dependent phosphotriesterase"/>
    <property type="match status" value="1"/>
</dbReference>
<dbReference type="InterPro" id="IPR050630">
    <property type="entry name" value="WD_repeat_EMAP"/>
</dbReference>
<feature type="domain" description="WDR90/POC16 second beta-propeller" evidence="6">
    <location>
        <begin position="640"/>
        <end position="926"/>
    </location>
</feature>
<dbReference type="STRING" id="282301.A0A267GZ48"/>
<dbReference type="SUPFAM" id="SSF101908">
    <property type="entry name" value="Putative isomerase YbhE"/>
    <property type="match status" value="1"/>
</dbReference>
<feature type="compositionally biased region" description="Pro residues" evidence="3">
    <location>
        <begin position="270"/>
        <end position="283"/>
    </location>
</feature>
<dbReference type="InterPro" id="IPR055441">
    <property type="entry name" value="Beta-prop_WDR90_POC16_2nd"/>
</dbReference>
<evidence type="ECO:0000313" key="8">
    <source>
        <dbReference type="Proteomes" id="UP000215902"/>
    </source>
</evidence>
<feature type="region of interest" description="Disordered" evidence="3">
    <location>
        <begin position="935"/>
        <end position="1074"/>
    </location>
</feature>
<dbReference type="InterPro" id="IPR036322">
    <property type="entry name" value="WD40_repeat_dom_sf"/>
</dbReference>
<dbReference type="SUPFAM" id="SSF50978">
    <property type="entry name" value="WD40 repeat-like"/>
    <property type="match status" value="1"/>
</dbReference>
<organism evidence="7 8">
    <name type="scientific">Macrostomum lignano</name>
    <dbReference type="NCBI Taxonomy" id="282301"/>
    <lineage>
        <taxon>Eukaryota</taxon>
        <taxon>Metazoa</taxon>
        <taxon>Spiralia</taxon>
        <taxon>Lophotrochozoa</taxon>
        <taxon>Platyhelminthes</taxon>
        <taxon>Rhabditophora</taxon>
        <taxon>Macrostomorpha</taxon>
        <taxon>Macrostomida</taxon>
        <taxon>Macrostomidae</taxon>
        <taxon>Macrostomum</taxon>
    </lineage>
</organism>
<feature type="non-terminal residue" evidence="7">
    <location>
        <position position="1"/>
    </location>
</feature>
<dbReference type="Pfam" id="PF23342">
    <property type="entry name" value="WDR90_beta-prop_4th"/>
    <property type="match status" value="1"/>
</dbReference>
<feature type="domain" description="CFA20" evidence="4">
    <location>
        <begin position="21"/>
        <end position="138"/>
    </location>
</feature>
<comment type="caution">
    <text evidence="7">The sequence shown here is derived from an EMBL/GenBank/DDBJ whole genome shotgun (WGS) entry which is preliminary data.</text>
</comment>
<evidence type="ECO:0000259" key="6">
    <source>
        <dbReference type="Pfam" id="PF23393"/>
    </source>
</evidence>
<dbReference type="InterPro" id="IPR011047">
    <property type="entry name" value="Quinoprotein_ADH-like_sf"/>
</dbReference>
<dbReference type="InterPro" id="IPR007714">
    <property type="entry name" value="CFA20_dom"/>
</dbReference>
<evidence type="ECO:0000259" key="5">
    <source>
        <dbReference type="Pfam" id="PF23342"/>
    </source>
</evidence>
<dbReference type="InterPro" id="IPR001680">
    <property type="entry name" value="WD40_rpt"/>
</dbReference>
<dbReference type="Pfam" id="PF23393">
    <property type="entry name" value="Beta-prop_WDR90_POC16_2nd"/>
    <property type="match status" value="1"/>
</dbReference>
<evidence type="ECO:0000256" key="3">
    <source>
        <dbReference type="SAM" id="MobiDB-lite"/>
    </source>
</evidence>
<dbReference type="OrthoDB" id="6252103at2759"/>
<dbReference type="PANTHER" id="PTHR13720">
    <property type="entry name" value="WD-40 REPEAT PROTEIN"/>
    <property type="match status" value="1"/>
</dbReference>
<dbReference type="EMBL" id="NIVC01000107">
    <property type="protein sequence ID" value="PAA90597.1"/>
    <property type="molecule type" value="Genomic_DNA"/>
</dbReference>
<keyword evidence="2" id="KW-0677">Repeat</keyword>
<reference evidence="7 8" key="1">
    <citation type="submission" date="2017-06" db="EMBL/GenBank/DDBJ databases">
        <title>A platform for efficient transgenesis in Macrostomum lignano, a flatworm model organism for stem cell research.</title>
        <authorList>
            <person name="Berezikov E."/>
        </authorList>
    </citation>
    <scope>NUCLEOTIDE SEQUENCE [LARGE SCALE GENOMIC DNA]</scope>
    <source>
        <strain evidence="7">DV1</strain>
        <tissue evidence="7">Whole organism</tissue>
    </source>
</reference>
<accession>A0A267GZ48</accession>
<dbReference type="SMART" id="SM00320">
    <property type="entry name" value="WD40"/>
    <property type="match status" value="17"/>
</dbReference>
<dbReference type="Pfam" id="PF05018">
    <property type="entry name" value="CFA20_dom"/>
    <property type="match status" value="1"/>
</dbReference>
<dbReference type="SUPFAM" id="SSF50998">
    <property type="entry name" value="Quinoprotein alcohol dehydrogenase-like"/>
    <property type="match status" value="1"/>
</dbReference>
<dbReference type="InterPro" id="IPR015943">
    <property type="entry name" value="WD40/YVTN_repeat-like_dom_sf"/>
</dbReference>
<gene>
    <name evidence="7" type="ORF">BOX15_Mlig032761g1</name>
</gene>
<evidence type="ECO:0000259" key="4">
    <source>
        <dbReference type="Pfam" id="PF05018"/>
    </source>
</evidence>
<keyword evidence="8" id="KW-1185">Reference proteome</keyword>